<proteinExistence type="predicted"/>
<dbReference type="PANTHER" id="PTHR21354:SF0">
    <property type="entry name" value="ZINC FINGER PROTEIN 511"/>
    <property type="match status" value="1"/>
</dbReference>
<dbReference type="EMBL" id="HBKN01050954">
    <property type="protein sequence ID" value="CAE2341743.1"/>
    <property type="molecule type" value="Transcribed_RNA"/>
</dbReference>
<dbReference type="InterPro" id="IPR013087">
    <property type="entry name" value="Znf_C2H2_type"/>
</dbReference>
<gene>
    <name evidence="3" type="ORF">GTHE00462_LOCUS39739</name>
</gene>
<evidence type="ECO:0000313" key="3">
    <source>
        <dbReference type="EMBL" id="CAE2341743.1"/>
    </source>
</evidence>
<reference evidence="3" key="1">
    <citation type="submission" date="2021-01" db="EMBL/GenBank/DDBJ databases">
        <authorList>
            <person name="Corre E."/>
            <person name="Pelletier E."/>
            <person name="Niang G."/>
            <person name="Scheremetjew M."/>
            <person name="Finn R."/>
            <person name="Kale V."/>
            <person name="Holt S."/>
            <person name="Cochrane G."/>
            <person name="Meng A."/>
            <person name="Brown T."/>
            <person name="Cohen L."/>
        </authorList>
    </citation>
    <scope>NUCLEOTIDE SEQUENCE</scope>
    <source>
        <strain evidence="3">CCMP 2712</strain>
    </source>
</reference>
<feature type="compositionally biased region" description="Basic residues" evidence="1">
    <location>
        <begin position="186"/>
        <end position="196"/>
    </location>
</feature>
<protein>
    <recommendedName>
        <fullName evidence="2">C2H2-type domain-containing protein</fullName>
    </recommendedName>
</protein>
<dbReference type="SMART" id="SM00355">
    <property type="entry name" value="ZnF_C2H2"/>
    <property type="match status" value="3"/>
</dbReference>
<dbReference type="PROSITE" id="PS00028">
    <property type="entry name" value="ZINC_FINGER_C2H2_1"/>
    <property type="match status" value="2"/>
</dbReference>
<feature type="region of interest" description="Disordered" evidence="1">
    <location>
        <begin position="1"/>
        <end position="27"/>
    </location>
</feature>
<dbReference type="AlphaFoldDB" id="A0A7S4ULC3"/>
<feature type="domain" description="C2H2-type" evidence="2">
    <location>
        <begin position="113"/>
        <end position="134"/>
    </location>
</feature>
<evidence type="ECO:0000256" key="1">
    <source>
        <dbReference type="SAM" id="MobiDB-lite"/>
    </source>
</evidence>
<feature type="compositionally biased region" description="Basic and acidic residues" evidence="1">
    <location>
        <begin position="243"/>
        <end position="254"/>
    </location>
</feature>
<feature type="compositionally biased region" description="Acidic residues" evidence="1">
    <location>
        <begin position="203"/>
        <end position="218"/>
    </location>
</feature>
<dbReference type="PANTHER" id="PTHR21354">
    <property type="entry name" value="ZINC FINGER PROTEIN 511"/>
    <property type="match status" value="1"/>
</dbReference>
<name>A0A7S4ULC3_GUITH</name>
<evidence type="ECO:0000259" key="2">
    <source>
        <dbReference type="PROSITE" id="PS00028"/>
    </source>
</evidence>
<organism evidence="3">
    <name type="scientific">Guillardia theta</name>
    <name type="common">Cryptophyte</name>
    <name type="synonym">Cryptomonas phi</name>
    <dbReference type="NCBI Taxonomy" id="55529"/>
    <lineage>
        <taxon>Eukaryota</taxon>
        <taxon>Cryptophyceae</taxon>
        <taxon>Pyrenomonadales</taxon>
        <taxon>Geminigeraceae</taxon>
        <taxon>Guillardia</taxon>
    </lineage>
</organism>
<accession>A0A7S4ULC3</accession>
<feature type="region of interest" description="Disordered" evidence="1">
    <location>
        <begin position="181"/>
        <end position="220"/>
    </location>
</feature>
<sequence>MEYRSRHCTGENMDPNQEEPVSHGGCPTAMNLDDARMNAYRPCKRSYAPWDTFFQEGNATREVLVKKGLRELGMKSLHDVCEEIQCGIDGCRYVSSSIEEYERHYAHSHVNTCSICKANFRTCRLLGLHVQETHDSFFRAMAKRENMYECLVEGCGKKFKGELQRHWHLVNVHKYPRSLRFNVQGAKKRKEGKKKPQAHENMESEDAQGGEHDEEMEDLCSHVQRISIPSSISFGAKREVAFEKRRFNDRQKKKDKEKRKKERNLSVMNE</sequence>
<feature type="domain" description="C2H2-type" evidence="2">
    <location>
        <begin position="150"/>
        <end position="173"/>
    </location>
</feature>
<feature type="region of interest" description="Disordered" evidence="1">
    <location>
        <begin position="243"/>
        <end position="270"/>
    </location>
</feature>
<dbReference type="InterPro" id="IPR039258">
    <property type="entry name" value="ZNF511"/>
</dbReference>